<organism evidence="2">
    <name type="scientific">Anguilla anguilla</name>
    <name type="common">European freshwater eel</name>
    <name type="synonym">Muraena anguilla</name>
    <dbReference type="NCBI Taxonomy" id="7936"/>
    <lineage>
        <taxon>Eukaryota</taxon>
        <taxon>Metazoa</taxon>
        <taxon>Chordata</taxon>
        <taxon>Craniata</taxon>
        <taxon>Vertebrata</taxon>
        <taxon>Euteleostomi</taxon>
        <taxon>Actinopterygii</taxon>
        <taxon>Neopterygii</taxon>
        <taxon>Teleostei</taxon>
        <taxon>Anguilliformes</taxon>
        <taxon>Anguillidae</taxon>
        <taxon>Anguilla</taxon>
    </lineage>
</organism>
<accession>A0A0E9UGF7</accession>
<reference evidence="2" key="2">
    <citation type="journal article" date="2015" name="Fish Shellfish Immunol.">
        <title>Early steps in the European eel (Anguilla anguilla)-Vibrio vulnificus interaction in the gills: Role of the RtxA13 toxin.</title>
        <authorList>
            <person name="Callol A."/>
            <person name="Pajuelo D."/>
            <person name="Ebbesson L."/>
            <person name="Teles M."/>
            <person name="MacKenzie S."/>
            <person name="Amaro C."/>
        </authorList>
    </citation>
    <scope>NUCLEOTIDE SEQUENCE</scope>
</reference>
<evidence type="ECO:0000256" key="1">
    <source>
        <dbReference type="SAM" id="MobiDB-lite"/>
    </source>
</evidence>
<feature type="compositionally biased region" description="Basic residues" evidence="1">
    <location>
        <begin position="18"/>
        <end position="27"/>
    </location>
</feature>
<proteinExistence type="predicted"/>
<protein>
    <submittedName>
        <fullName evidence="2">Uncharacterized protein</fullName>
    </submittedName>
</protein>
<sequence>MFSRSFFKKGGNGQTKNNKTKTKSKQR</sequence>
<dbReference type="EMBL" id="GBXM01043730">
    <property type="protein sequence ID" value="JAH64847.1"/>
    <property type="molecule type" value="Transcribed_RNA"/>
</dbReference>
<reference evidence="2" key="1">
    <citation type="submission" date="2014-11" db="EMBL/GenBank/DDBJ databases">
        <authorList>
            <person name="Amaro Gonzalez C."/>
        </authorList>
    </citation>
    <scope>NUCLEOTIDE SEQUENCE</scope>
</reference>
<feature type="region of interest" description="Disordered" evidence="1">
    <location>
        <begin position="1"/>
        <end position="27"/>
    </location>
</feature>
<name>A0A0E9UGF7_ANGAN</name>
<dbReference type="AlphaFoldDB" id="A0A0E9UGF7"/>
<evidence type="ECO:0000313" key="2">
    <source>
        <dbReference type="EMBL" id="JAH64847.1"/>
    </source>
</evidence>